<feature type="domain" description="4Fe-4S ferredoxin-type" evidence="7">
    <location>
        <begin position="4"/>
        <end position="33"/>
    </location>
</feature>
<dbReference type="PATRIC" id="fig|2162.10.peg.1423"/>
<keyword evidence="3" id="KW-0560">Oxidoreductase</keyword>
<evidence type="ECO:0000256" key="3">
    <source>
        <dbReference type="ARBA" id="ARBA00023002"/>
    </source>
</evidence>
<dbReference type="GO" id="GO:0052592">
    <property type="term" value="F:oxidoreductase activity, acting on CH or CH2 groups, with an iron-sulfur protein as acceptor"/>
    <property type="evidence" value="ECO:0007669"/>
    <property type="project" value="TreeGrafter"/>
</dbReference>
<protein>
    <recommendedName>
        <fullName evidence="7">4Fe-4S ferredoxin-type domain-containing protein</fullName>
    </recommendedName>
</protein>
<dbReference type="SUPFAM" id="SSF54862">
    <property type="entry name" value="4Fe-4S ferredoxins"/>
    <property type="match status" value="1"/>
</dbReference>
<evidence type="ECO:0000256" key="1">
    <source>
        <dbReference type="ARBA" id="ARBA00001974"/>
    </source>
</evidence>
<dbReference type="RefSeq" id="WP_060537777.1">
    <property type="nucleotide sequence ID" value="NZ_LN734822.1"/>
</dbReference>
<dbReference type="Pfam" id="PF04422">
    <property type="entry name" value="FrhB_FdhB_N"/>
    <property type="match status" value="1"/>
</dbReference>
<dbReference type="AlphaFoldDB" id="A0A0S4FPJ6"/>
<dbReference type="PROSITE" id="PS00198">
    <property type="entry name" value="4FE4S_FER_1"/>
    <property type="match status" value="1"/>
</dbReference>
<dbReference type="InterPro" id="IPR007525">
    <property type="entry name" value="FrhB_FdhB_C"/>
</dbReference>
<keyword evidence="4" id="KW-0408">Iron</keyword>
<comment type="similarity">
    <text evidence="6">Belongs to the FrhB family.</text>
</comment>
<evidence type="ECO:0000256" key="5">
    <source>
        <dbReference type="ARBA" id="ARBA00023014"/>
    </source>
</evidence>
<dbReference type="Proteomes" id="UP000062768">
    <property type="component" value="Chromosome I"/>
</dbReference>
<dbReference type="GeneID" id="26739605"/>
<accession>A0A0S4FPJ6</accession>
<dbReference type="InterPro" id="IPR007516">
    <property type="entry name" value="Co_F420_Hydgase/DH_bsu_N"/>
</dbReference>
<dbReference type="Pfam" id="PF12838">
    <property type="entry name" value="Fer4_7"/>
    <property type="match status" value="1"/>
</dbReference>
<dbReference type="GO" id="GO:0051536">
    <property type="term" value="F:iron-sulfur cluster binding"/>
    <property type="evidence" value="ECO:0007669"/>
    <property type="project" value="UniProtKB-KW"/>
</dbReference>
<evidence type="ECO:0000256" key="6">
    <source>
        <dbReference type="ARBA" id="ARBA00038369"/>
    </source>
</evidence>
<feature type="domain" description="4Fe-4S ferredoxin-type" evidence="7">
    <location>
        <begin position="38"/>
        <end position="67"/>
    </location>
</feature>
<evidence type="ECO:0000313" key="9">
    <source>
        <dbReference type="Proteomes" id="UP000062768"/>
    </source>
</evidence>
<dbReference type="GO" id="GO:0046872">
    <property type="term" value="F:metal ion binding"/>
    <property type="evidence" value="ECO:0007669"/>
    <property type="project" value="UniProtKB-KW"/>
</dbReference>
<dbReference type="InterPro" id="IPR017896">
    <property type="entry name" value="4Fe4S_Fe-S-bd"/>
</dbReference>
<dbReference type="PANTHER" id="PTHR31332:SF6">
    <property type="entry name" value="FORMATE DEHYDROGENASE SUBUNIT BETA"/>
    <property type="match status" value="1"/>
</dbReference>
<dbReference type="InterPro" id="IPR045220">
    <property type="entry name" value="FRHB/FDHB/HCAR-like"/>
</dbReference>
<keyword evidence="5" id="KW-0411">Iron-sulfur</keyword>
<sequence>MNVVDLIVKNDYCIGCGVCAGVCPSNNLHMDWSDKGELIPKLNDSCKDKCSICLDICPFNNHPINQDDIAESLYANIPNINYNEYAGYFLNCYVGFHKDEEKRIKSASGGLASLFLASLLEEKIVDKIICVGNFGNEDRMFDFGILNDPNEVYSCAGSAYYPVEISRVLKEIIKEKEQLTYAVIALPCVVYALRLAMEKIPKLKKKIKIIASLTCGQLQNRYCTELLALESGIKIDELKKMDFRRKSPKNSAANFLQVATDENKNEGVPQPNQELPFFLWHYHFFKQNACNYCDDVFGELADVTFMDAWLPEYVKDYKGTSLVITRTPLTAKILKKWQHTSTIDVEKIIKSQSGVIHKKRTLVKGRLYKSTFSNQFFPKKRVLPDKKIYDKNKEFIELTFEIQKLSKKKWIKYRFNNSTDEFWNDLTRINSRIKRYTKEGKLQSLLKTPKLLFKKLSGMI</sequence>
<evidence type="ECO:0000256" key="2">
    <source>
        <dbReference type="ARBA" id="ARBA00022723"/>
    </source>
</evidence>
<dbReference type="InterPro" id="IPR017900">
    <property type="entry name" value="4Fe4S_Fe_S_CS"/>
</dbReference>
<keyword evidence="9" id="KW-1185">Reference proteome</keyword>
<dbReference type="Gene3D" id="3.30.70.20">
    <property type="match status" value="1"/>
</dbReference>
<evidence type="ECO:0000259" key="7">
    <source>
        <dbReference type="PROSITE" id="PS51379"/>
    </source>
</evidence>
<comment type="cofactor">
    <cofactor evidence="1">
        <name>FAD</name>
        <dbReference type="ChEBI" id="CHEBI:57692"/>
    </cofactor>
</comment>
<evidence type="ECO:0000256" key="4">
    <source>
        <dbReference type="ARBA" id="ARBA00023004"/>
    </source>
</evidence>
<keyword evidence="2" id="KW-0479">Metal-binding</keyword>
<dbReference type="PROSITE" id="PS51379">
    <property type="entry name" value="4FE4S_FER_2"/>
    <property type="match status" value="2"/>
</dbReference>
<name>A0A0S4FPJ6_METFO</name>
<dbReference type="Pfam" id="PF04432">
    <property type="entry name" value="FrhB_FdhB_C"/>
    <property type="match status" value="1"/>
</dbReference>
<reference evidence="8" key="1">
    <citation type="submission" date="2014-09" db="EMBL/GenBank/DDBJ databases">
        <authorList>
            <person name="Wibberg D."/>
        </authorList>
    </citation>
    <scope>NUCLEOTIDE SEQUENCE [LARGE SCALE GENOMIC DNA]</scope>
    <source>
        <strain evidence="8">Mb9</strain>
    </source>
</reference>
<proteinExistence type="inferred from homology"/>
<dbReference type="EMBL" id="LN734822">
    <property type="protein sequence ID" value="CEL24997.1"/>
    <property type="molecule type" value="Genomic_DNA"/>
</dbReference>
<gene>
    <name evidence="8" type="ORF">MB9_1360</name>
</gene>
<evidence type="ECO:0000313" key="8">
    <source>
        <dbReference type="EMBL" id="CEL24997.1"/>
    </source>
</evidence>
<dbReference type="PANTHER" id="PTHR31332">
    <property type="entry name" value="7-HYDROXYMETHYL CHLOROPHYLL A REDUCTASE, CHLOROPLASTIC"/>
    <property type="match status" value="1"/>
</dbReference>
<organism evidence="8 9">
    <name type="scientific">Methanobacterium formicicum</name>
    <dbReference type="NCBI Taxonomy" id="2162"/>
    <lineage>
        <taxon>Archaea</taxon>
        <taxon>Methanobacteriati</taxon>
        <taxon>Methanobacteriota</taxon>
        <taxon>Methanomada group</taxon>
        <taxon>Methanobacteria</taxon>
        <taxon>Methanobacteriales</taxon>
        <taxon>Methanobacteriaceae</taxon>
        <taxon>Methanobacterium</taxon>
    </lineage>
</organism>